<comment type="subcellular location">
    <subcellularLocation>
        <location evidence="1">Membrane</location>
        <topology evidence="1">Multi-pass membrane protein</topology>
    </subcellularLocation>
</comment>
<dbReference type="OrthoDB" id="9811562at2"/>
<feature type="transmembrane region" description="Helical" evidence="6">
    <location>
        <begin position="20"/>
        <end position="39"/>
    </location>
</feature>
<feature type="transmembrane region" description="Helical" evidence="6">
    <location>
        <begin position="145"/>
        <end position="163"/>
    </location>
</feature>
<name>A0A098LN56_9BACT</name>
<dbReference type="Pfam" id="PF01040">
    <property type="entry name" value="UbiA"/>
    <property type="match status" value="1"/>
</dbReference>
<dbReference type="InterPro" id="IPR044878">
    <property type="entry name" value="UbiA_sf"/>
</dbReference>
<keyword evidence="8" id="KW-1185">Reference proteome</keyword>
<evidence type="ECO:0000256" key="6">
    <source>
        <dbReference type="SAM" id="Phobius"/>
    </source>
</evidence>
<keyword evidence="5 6" id="KW-0472">Membrane</keyword>
<reference evidence="7 8" key="1">
    <citation type="submission" date="2014-09" db="EMBL/GenBank/DDBJ databases">
        <title>Sporocytophaga myxococcoides PG-01 genome sequencing.</title>
        <authorList>
            <person name="Liu L."/>
            <person name="Gao P.J."/>
            <person name="Chen G.J."/>
            <person name="Wang L.S."/>
        </authorList>
    </citation>
    <scope>NUCLEOTIDE SEQUENCE [LARGE SCALE GENOMIC DNA]</scope>
    <source>
        <strain evidence="7 8">PG-01</strain>
    </source>
</reference>
<organism evidence="7 8">
    <name type="scientific">Sporocytophaga myxococcoides</name>
    <dbReference type="NCBI Taxonomy" id="153721"/>
    <lineage>
        <taxon>Bacteria</taxon>
        <taxon>Pseudomonadati</taxon>
        <taxon>Bacteroidota</taxon>
        <taxon>Cytophagia</taxon>
        <taxon>Cytophagales</taxon>
        <taxon>Cytophagaceae</taxon>
        <taxon>Sporocytophaga</taxon>
    </lineage>
</organism>
<feature type="transmembrane region" description="Helical" evidence="6">
    <location>
        <begin position="100"/>
        <end position="133"/>
    </location>
</feature>
<dbReference type="CDD" id="cd13961">
    <property type="entry name" value="PT_UbiA_DGGGPS"/>
    <property type="match status" value="1"/>
</dbReference>
<evidence type="ECO:0000256" key="4">
    <source>
        <dbReference type="ARBA" id="ARBA00022989"/>
    </source>
</evidence>
<dbReference type="InterPro" id="IPR000537">
    <property type="entry name" value="UbiA_prenyltransferase"/>
</dbReference>
<dbReference type="PANTHER" id="PTHR42723:SF1">
    <property type="entry name" value="CHLOROPHYLL SYNTHASE, CHLOROPLASTIC"/>
    <property type="match status" value="1"/>
</dbReference>
<dbReference type="GO" id="GO:0016765">
    <property type="term" value="F:transferase activity, transferring alkyl or aryl (other than methyl) groups"/>
    <property type="evidence" value="ECO:0007669"/>
    <property type="project" value="InterPro"/>
</dbReference>
<sequence>MPRPVKLHLKTYFKGFVKLIRFNNLLILFFSQLFVYFFLIKVFHGTKPFNFSFLLLTLATVSIAAAGYIINDYYDIKIDIINKPGRVVIGRIFKRRTAMIFHFILNGTGIIAGLMMGLRLGVIIAFCSFLLWLYSNQLKRQPLSGNLAISFLTGLSIMLVGIFAKERYISVLVYAVFAFFISLIREIVKDMEDVKGDANFGCKTLPIIWGIRKTKSFLFIIGIIFIVSLIIGYFWLMRENPYNIYFITYNLIFVILPFFIFLIYLSRADTITDFKKLSTFCKVIMLTGVLSMLFV</sequence>
<dbReference type="PANTHER" id="PTHR42723">
    <property type="entry name" value="CHLOROPHYLL SYNTHASE"/>
    <property type="match status" value="1"/>
</dbReference>
<dbReference type="NCBIfam" id="NF009513">
    <property type="entry name" value="PRK12872.1-3"/>
    <property type="match status" value="1"/>
</dbReference>
<feature type="transmembrane region" description="Helical" evidence="6">
    <location>
        <begin position="217"/>
        <end position="236"/>
    </location>
</feature>
<evidence type="ECO:0000256" key="2">
    <source>
        <dbReference type="ARBA" id="ARBA00022475"/>
    </source>
</evidence>
<comment type="caution">
    <text evidence="7">The sequence shown here is derived from an EMBL/GenBank/DDBJ whole genome shotgun (WGS) entry which is preliminary data.</text>
</comment>
<evidence type="ECO:0000313" key="7">
    <source>
        <dbReference type="EMBL" id="GAL87568.1"/>
    </source>
</evidence>
<accession>A0A098LN56</accession>
<proteinExistence type="predicted"/>
<dbReference type="GO" id="GO:0016020">
    <property type="term" value="C:membrane"/>
    <property type="evidence" value="ECO:0007669"/>
    <property type="project" value="UniProtKB-SubCell"/>
</dbReference>
<feature type="transmembrane region" description="Helical" evidence="6">
    <location>
        <begin position="277"/>
        <end position="294"/>
    </location>
</feature>
<protein>
    <submittedName>
        <fullName evidence="7">Geranylgeranylglycerol-phosphate geranylgeranyltransferase</fullName>
    </submittedName>
</protein>
<dbReference type="eggNOG" id="COG0382">
    <property type="taxonomic scope" value="Bacteria"/>
</dbReference>
<feature type="transmembrane region" description="Helical" evidence="6">
    <location>
        <begin position="169"/>
        <end position="188"/>
    </location>
</feature>
<evidence type="ECO:0000256" key="1">
    <source>
        <dbReference type="ARBA" id="ARBA00004141"/>
    </source>
</evidence>
<keyword evidence="7" id="KW-0808">Transferase</keyword>
<evidence type="ECO:0000313" key="8">
    <source>
        <dbReference type="Proteomes" id="UP000030185"/>
    </source>
</evidence>
<feature type="transmembrane region" description="Helical" evidence="6">
    <location>
        <begin position="51"/>
        <end position="70"/>
    </location>
</feature>
<dbReference type="Gene3D" id="1.10.357.140">
    <property type="entry name" value="UbiA prenyltransferase"/>
    <property type="match status" value="1"/>
</dbReference>
<gene>
    <name evidence="7" type="ORF">MYP_4798</name>
</gene>
<keyword evidence="3 6" id="KW-0812">Transmembrane</keyword>
<evidence type="ECO:0000256" key="3">
    <source>
        <dbReference type="ARBA" id="ARBA00022692"/>
    </source>
</evidence>
<dbReference type="STRING" id="153721.MYP_4798"/>
<dbReference type="RefSeq" id="WP_045469270.1">
    <property type="nucleotide sequence ID" value="NZ_BBLT01000014.1"/>
</dbReference>
<keyword evidence="2" id="KW-1003">Cell membrane</keyword>
<dbReference type="Proteomes" id="UP000030185">
    <property type="component" value="Unassembled WGS sequence"/>
</dbReference>
<keyword evidence="4 6" id="KW-1133">Transmembrane helix</keyword>
<dbReference type="Gene3D" id="1.20.120.1780">
    <property type="entry name" value="UbiA prenyltransferase"/>
    <property type="match status" value="1"/>
</dbReference>
<evidence type="ECO:0000256" key="5">
    <source>
        <dbReference type="ARBA" id="ARBA00023136"/>
    </source>
</evidence>
<feature type="transmembrane region" description="Helical" evidence="6">
    <location>
        <begin position="242"/>
        <end position="265"/>
    </location>
</feature>
<dbReference type="AlphaFoldDB" id="A0A098LN56"/>
<dbReference type="InterPro" id="IPR050475">
    <property type="entry name" value="Prenyltransferase_related"/>
</dbReference>
<dbReference type="EMBL" id="BBLT01000014">
    <property type="protein sequence ID" value="GAL87568.1"/>
    <property type="molecule type" value="Genomic_DNA"/>
</dbReference>